<evidence type="ECO:0000313" key="1">
    <source>
        <dbReference type="EMBL" id="CDT47473.1"/>
    </source>
</evidence>
<comment type="caution">
    <text evidence="1">The sequence shown here is derived from an EMBL/GenBank/DDBJ whole genome shotgun (WGS) entry which is preliminary data.</text>
</comment>
<dbReference type="Proteomes" id="UP000041625">
    <property type="component" value="Unassembled WGS sequence"/>
</dbReference>
<name>A0AA86WKS4_9VIBR</name>
<evidence type="ECO:0000313" key="2">
    <source>
        <dbReference type="Proteomes" id="UP000041625"/>
    </source>
</evidence>
<accession>A0AA86WKS4</accession>
<sequence length="55" mass="6093">MEFDGFYKLEPIAIDILKGLVFREPKLNPVTGFVSSSITAITRTAIAEVCAVFSW</sequence>
<keyword evidence="2" id="KW-1185">Reference proteome</keyword>
<proteinExistence type="predicted"/>
<dbReference type="EMBL" id="CCKJ01000002">
    <property type="protein sequence ID" value="CDT47473.1"/>
    <property type="molecule type" value="Genomic_DNA"/>
</dbReference>
<dbReference type="AlphaFoldDB" id="A0AA86WKS4"/>
<gene>
    <name evidence="1" type="ORF">VCR31J2_100014</name>
</gene>
<protein>
    <submittedName>
        <fullName evidence="1">Uncharacterized protein</fullName>
    </submittedName>
</protein>
<reference evidence="1 2" key="1">
    <citation type="submission" date="2014-06" db="EMBL/GenBank/DDBJ databases">
        <authorList>
            <person name="Le Roux F."/>
        </authorList>
    </citation>
    <scope>NUCLEOTIDE SEQUENCE [LARGE SCALE GENOMIC DNA]</scope>
    <source>
        <strain evidence="1 2">J2-31</strain>
    </source>
</reference>
<organism evidence="1 2">
    <name type="scientific">Vibrio coralliirubri</name>
    <dbReference type="NCBI Taxonomy" id="1516159"/>
    <lineage>
        <taxon>Bacteria</taxon>
        <taxon>Pseudomonadati</taxon>
        <taxon>Pseudomonadota</taxon>
        <taxon>Gammaproteobacteria</taxon>
        <taxon>Vibrionales</taxon>
        <taxon>Vibrionaceae</taxon>
        <taxon>Vibrio</taxon>
    </lineage>
</organism>